<accession>Q91DS8</accession>
<dbReference type="RefSeq" id="NP_149412.1">
    <property type="nucleotide sequence ID" value="NC_003031.1"/>
</dbReference>
<keyword evidence="3" id="KW-1185">Reference proteome</keyword>
<evidence type="ECO:0008006" key="4">
    <source>
        <dbReference type="Google" id="ProtNLM"/>
    </source>
</evidence>
<dbReference type="GeneID" id="921675"/>
<reference evidence="2 3" key="1">
    <citation type="submission" date="2000-03" db="EMBL/GenBank/DDBJ databases">
        <title>Sequence analysis of an Australian isolate of Sugarcane bacilliform badnavirus.</title>
        <authorList>
            <person name="Geijskes R.J."/>
            <person name="Braithwaite K.S."/>
            <person name="Harding R.M."/>
            <person name="Dale J.L."/>
            <person name="Smith G.R."/>
        </authorList>
    </citation>
    <scope>NUCLEOTIDE SEQUENCE [LARGE SCALE GENOMIC DNA]</scope>
    <source>
        <strain evidence="2">Ireng Maleng</strain>
    </source>
</reference>
<protein>
    <recommendedName>
        <fullName evidence="4">DNA binding protein</fullName>
    </recommendedName>
</protein>
<proteinExistence type="predicted"/>
<dbReference type="KEGG" id="vg:921675"/>
<dbReference type="EMBL" id="AJ277091">
    <property type="protein sequence ID" value="CAC44906.1"/>
    <property type="molecule type" value="Genomic_DNA"/>
</dbReference>
<feature type="coiled-coil region" evidence="1">
    <location>
        <begin position="47"/>
        <end position="74"/>
    </location>
</feature>
<evidence type="ECO:0000256" key="1">
    <source>
        <dbReference type="SAM" id="Coils"/>
    </source>
</evidence>
<evidence type="ECO:0000313" key="2">
    <source>
        <dbReference type="EMBL" id="CAC44906.1"/>
    </source>
</evidence>
<dbReference type="OrthoDB" id="27591at10239"/>
<organism evidence="2 3">
    <name type="scientific">Sugarcane bacilliform IM virus</name>
    <dbReference type="NCBI Taxonomy" id="362398"/>
    <lineage>
        <taxon>Viruses</taxon>
        <taxon>Riboviria</taxon>
        <taxon>Pararnavirae</taxon>
        <taxon>Artverviricota</taxon>
        <taxon>Revtraviricetes</taxon>
        <taxon>Ortervirales</taxon>
        <taxon>Caulimoviridae</taxon>
        <taxon>Badnavirus</taxon>
        <taxon>Badnavirus gammasacchari</taxon>
    </lineage>
</organism>
<keyword evidence="1" id="KW-0175">Coiled coil</keyword>
<evidence type="ECO:0000313" key="3">
    <source>
        <dbReference type="Proteomes" id="UP000204447"/>
    </source>
</evidence>
<sequence>MSINEPAYAQALAKTKTIFGESGEGFVSATPGATTAAKQLNTVIELILQLHGKLKALEDKLQDLKEDISKKADKPSTSGFDKQFDDLAKKIEGLKTGSEPKKPIERGKLKVKANPFDLLKKIQ</sequence>
<name>Q91DS8_9VIRU</name>
<dbReference type="Proteomes" id="UP000204447">
    <property type="component" value="Segment"/>
</dbReference>